<dbReference type="InterPro" id="IPR035965">
    <property type="entry name" value="PAS-like_dom_sf"/>
</dbReference>
<evidence type="ECO:0000256" key="7">
    <source>
        <dbReference type="SAM" id="Coils"/>
    </source>
</evidence>
<feature type="domain" description="PAS" evidence="10">
    <location>
        <begin position="507"/>
        <end position="577"/>
    </location>
</feature>
<evidence type="ECO:0000313" key="12">
    <source>
        <dbReference type="Proteomes" id="UP000779507"/>
    </source>
</evidence>
<accession>A0ABX2FNK0</accession>
<dbReference type="PANTHER" id="PTHR42878:SF15">
    <property type="entry name" value="BACTERIOPHYTOCHROME"/>
    <property type="match status" value="1"/>
</dbReference>
<dbReference type="PANTHER" id="PTHR42878">
    <property type="entry name" value="TWO-COMPONENT HISTIDINE KINASE"/>
    <property type="match status" value="1"/>
</dbReference>
<dbReference type="InterPro" id="IPR003594">
    <property type="entry name" value="HATPase_dom"/>
</dbReference>
<evidence type="ECO:0000256" key="6">
    <source>
        <dbReference type="ARBA" id="ARBA00023136"/>
    </source>
</evidence>
<dbReference type="SMART" id="SM00388">
    <property type="entry name" value="HisKA"/>
    <property type="match status" value="1"/>
</dbReference>
<keyword evidence="7" id="KW-0175">Coiled coil</keyword>
<protein>
    <recommendedName>
        <fullName evidence="2">histidine kinase</fullName>
        <ecNumber evidence="2">2.7.13.3</ecNumber>
    </recommendedName>
</protein>
<organism evidence="11 12">
    <name type="scientific">Hymenobacter caeli</name>
    <dbReference type="NCBI Taxonomy" id="2735894"/>
    <lineage>
        <taxon>Bacteria</taxon>
        <taxon>Pseudomonadati</taxon>
        <taxon>Bacteroidota</taxon>
        <taxon>Cytophagia</taxon>
        <taxon>Cytophagales</taxon>
        <taxon>Hymenobacteraceae</taxon>
        <taxon>Hymenobacter</taxon>
    </lineage>
</organism>
<dbReference type="InterPro" id="IPR004358">
    <property type="entry name" value="Sig_transdc_His_kin-like_C"/>
</dbReference>
<feature type="compositionally biased region" description="Basic and acidic residues" evidence="8">
    <location>
        <begin position="139"/>
        <end position="155"/>
    </location>
</feature>
<dbReference type="Gene3D" id="3.30.450.20">
    <property type="entry name" value="PAS domain"/>
    <property type="match status" value="3"/>
</dbReference>
<dbReference type="SMART" id="SM00091">
    <property type="entry name" value="PAS"/>
    <property type="match status" value="3"/>
</dbReference>
<evidence type="ECO:0000256" key="3">
    <source>
        <dbReference type="ARBA" id="ARBA00022553"/>
    </source>
</evidence>
<keyword evidence="3" id="KW-0597">Phosphoprotein</keyword>
<dbReference type="InterPro" id="IPR036097">
    <property type="entry name" value="HisK_dim/P_sf"/>
</dbReference>
<dbReference type="EMBL" id="JABSNP010000003">
    <property type="protein sequence ID" value="NRT18054.1"/>
    <property type="molecule type" value="Genomic_DNA"/>
</dbReference>
<dbReference type="EC" id="2.7.13.3" evidence="2"/>
<dbReference type="RefSeq" id="WP_173808820.1">
    <property type="nucleotide sequence ID" value="NZ_JABSNP010000003.1"/>
</dbReference>
<evidence type="ECO:0000259" key="10">
    <source>
        <dbReference type="PROSITE" id="PS50112"/>
    </source>
</evidence>
<feature type="region of interest" description="Disordered" evidence="8">
    <location>
        <begin position="135"/>
        <end position="155"/>
    </location>
</feature>
<evidence type="ECO:0000256" key="2">
    <source>
        <dbReference type="ARBA" id="ARBA00012438"/>
    </source>
</evidence>
<dbReference type="InterPro" id="IPR003661">
    <property type="entry name" value="HisK_dim/P_dom"/>
</dbReference>
<keyword evidence="4" id="KW-0808">Transferase</keyword>
<keyword evidence="5" id="KW-0418">Kinase</keyword>
<dbReference type="CDD" id="cd00130">
    <property type="entry name" value="PAS"/>
    <property type="match status" value="2"/>
</dbReference>
<dbReference type="InterPro" id="IPR013656">
    <property type="entry name" value="PAS_4"/>
</dbReference>
<keyword evidence="6" id="KW-0472">Membrane</keyword>
<feature type="domain" description="Histidine kinase" evidence="9">
    <location>
        <begin position="669"/>
        <end position="883"/>
    </location>
</feature>
<keyword evidence="12" id="KW-1185">Reference proteome</keyword>
<evidence type="ECO:0000259" key="9">
    <source>
        <dbReference type="PROSITE" id="PS50109"/>
    </source>
</evidence>
<dbReference type="InterPro" id="IPR050351">
    <property type="entry name" value="BphY/WalK/GraS-like"/>
</dbReference>
<dbReference type="InterPro" id="IPR005467">
    <property type="entry name" value="His_kinase_dom"/>
</dbReference>
<evidence type="ECO:0000256" key="8">
    <source>
        <dbReference type="SAM" id="MobiDB-lite"/>
    </source>
</evidence>
<dbReference type="PRINTS" id="PR00344">
    <property type="entry name" value="BCTRLSENSOR"/>
</dbReference>
<dbReference type="Pfam" id="PF08448">
    <property type="entry name" value="PAS_4"/>
    <property type="match status" value="3"/>
</dbReference>
<feature type="coiled-coil region" evidence="7">
    <location>
        <begin position="285"/>
        <end position="372"/>
    </location>
</feature>
<evidence type="ECO:0000313" key="11">
    <source>
        <dbReference type="EMBL" id="NRT18054.1"/>
    </source>
</evidence>
<comment type="caution">
    <text evidence="11">The sequence shown here is derived from an EMBL/GenBank/DDBJ whole genome shotgun (WGS) entry which is preliminary data.</text>
</comment>
<reference evidence="11 12" key="1">
    <citation type="submission" date="2020-05" db="EMBL/GenBank/DDBJ databases">
        <title>Genomic Encyclopedia of Type Strains, Phase IV (KMG-V): Genome sequencing to study the core and pangenomes of soil and plant-associated prokaryotes.</title>
        <authorList>
            <person name="Whitman W."/>
        </authorList>
    </citation>
    <scope>NUCLEOTIDE SEQUENCE [LARGE SCALE GENOMIC DNA]</scope>
    <source>
        <strain evidence="11 12">9A</strain>
    </source>
</reference>
<dbReference type="Proteomes" id="UP000779507">
    <property type="component" value="Unassembled WGS sequence"/>
</dbReference>
<dbReference type="Gene3D" id="1.10.287.130">
    <property type="match status" value="1"/>
</dbReference>
<dbReference type="Pfam" id="PF02518">
    <property type="entry name" value="HATPase_c"/>
    <property type="match status" value="1"/>
</dbReference>
<dbReference type="SMART" id="SM00387">
    <property type="entry name" value="HATPase_c"/>
    <property type="match status" value="1"/>
</dbReference>
<dbReference type="Gene3D" id="3.30.565.10">
    <property type="entry name" value="Histidine kinase-like ATPase, C-terminal domain"/>
    <property type="match status" value="1"/>
</dbReference>
<evidence type="ECO:0000256" key="4">
    <source>
        <dbReference type="ARBA" id="ARBA00022679"/>
    </source>
</evidence>
<dbReference type="PROSITE" id="PS50112">
    <property type="entry name" value="PAS"/>
    <property type="match status" value="2"/>
</dbReference>
<sequence length="883" mass="96371">MADFAAAAPVFSADVLADFPLDGLLAGLFDAAPTGLALCKPVRGAGGEIVEFAFALLNGAAQRRLGLPARPTPAARGLGPGTAPGGAFELCRDVFEAGQPGAREFRSPPAGPAGPNPYHCLAARRVGQGLLVSFAGPEADPRPPAEPTRSEADAREQAARAAGERNQLRELIDQAPVAIGLFEGPELRVTAANRALAALWDYTPAQVLGRPLLEAVPELRGQGFDDLLRRVLETRVPFVGNEVPARLRRDGRLTTTYYNFVYQPLYAADGSVLGVVNVAMEVTEQVRARQLVEEKEQQTNQLNEELAATNEELQAANEELAAANEELQAANEEVRANNVELFHTQQALRELNQQLEARVADRTAQLQAARAEAEHQRARLHRLFMQAPAAVCILDGPELVFELVNPGYRALFPGRRLAGRPLLHALPELAGQSVWHTLRRVYATGETHQEAAIRVPVARHEGGPLEDFYLDYIQQARYDEQGRVDGVLVFAFDVTAQVRARQASEASARQLRVITDALPVLIGYLDQQQRFQFANRAYEAWFDQKPADLLGRPLAEIATDGRYESVRGYLERALAGEHTEFDAQMTFSAGAVRHLRTAYLPDVQDGRVAGCFTLATDVTDQVVAREQVQRLNQELAATNQELQAGNQELGAANRQLQRINQDLDNFVYAASHDLKQPVNNLTGLFEELRRAAPAAAGSDAALLLDLIDGTLRQLTLTINDLADVGQVQQGANPAEAVPLAELAEEVLATLHPQVLAARARVTTDFSARPTVSYPRAHLRIVLLNLLGNALKYADPARPARVRLSLWVQDGAPVLLVEDNGLGFDVRRHQGELFQLFRRFHTHTEGTGVGLYLVNRIVQGHGGRLEVESEVGEGTTFRVYLGGQ</sequence>
<dbReference type="SUPFAM" id="SSF55874">
    <property type="entry name" value="ATPase domain of HSP90 chaperone/DNA topoisomerase II/histidine kinase"/>
    <property type="match status" value="1"/>
</dbReference>
<dbReference type="InterPro" id="IPR000014">
    <property type="entry name" value="PAS"/>
</dbReference>
<dbReference type="Pfam" id="PF00512">
    <property type="entry name" value="HisKA"/>
    <property type="match status" value="1"/>
</dbReference>
<dbReference type="PROSITE" id="PS50109">
    <property type="entry name" value="HIS_KIN"/>
    <property type="match status" value="1"/>
</dbReference>
<comment type="catalytic activity">
    <reaction evidence="1">
        <text>ATP + protein L-histidine = ADP + protein N-phospho-L-histidine.</text>
        <dbReference type="EC" id="2.7.13.3"/>
    </reaction>
</comment>
<dbReference type="CDD" id="cd00082">
    <property type="entry name" value="HisKA"/>
    <property type="match status" value="1"/>
</dbReference>
<dbReference type="SUPFAM" id="SSF55785">
    <property type="entry name" value="PYP-like sensor domain (PAS domain)"/>
    <property type="match status" value="3"/>
</dbReference>
<evidence type="ECO:0000256" key="1">
    <source>
        <dbReference type="ARBA" id="ARBA00000085"/>
    </source>
</evidence>
<evidence type="ECO:0000256" key="5">
    <source>
        <dbReference type="ARBA" id="ARBA00022777"/>
    </source>
</evidence>
<proteinExistence type="predicted"/>
<dbReference type="SUPFAM" id="SSF47384">
    <property type="entry name" value="Homodimeric domain of signal transducing histidine kinase"/>
    <property type="match status" value="1"/>
</dbReference>
<gene>
    <name evidence="11" type="ORF">HNP98_000865</name>
</gene>
<feature type="coiled-coil region" evidence="7">
    <location>
        <begin position="621"/>
        <end position="662"/>
    </location>
</feature>
<name>A0ABX2FNK0_9BACT</name>
<dbReference type="NCBIfam" id="TIGR00229">
    <property type="entry name" value="sensory_box"/>
    <property type="match status" value="2"/>
</dbReference>
<feature type="domain" description="PAS" evidence="10">
    <location>
        <begin position="164"/>
        <end position="235"/>
    </location>
</feature>
<dbReference type="InterPro" id="IPR036890">
    <property type="entry name" value="HATPase_C_sf"/>
</dbReference>